<dbReference type="GO" id="GO:0005634">
    <property type="term" value="C:nucleus"/>
    <property type="evidence" value="ECO:0007669"/>
    <property type="project" value="TreeGrafter"/>
</dbReference>
<protein>
    <submittedName>
        <fullName evidence="1">Serine/threonine-protein kinase mTOR</fullName>
    </submittedName>
</protein>
<gene>
    <name evidence="1" type="primary">Mtor_2</name>
    <name evidence="1" type="ORF">EYF80_043908</name>
</gene>
<keyword evidence="2" id="KW-1185">Reference proteome</keyword>
<dbReference type="OrthoDB" id="2250022at2759"/>
<accession>A0A4Z2FX80</accession>
<dbReference type="InterPro" id="IPR050517">
    <property type="entry name" value="DDR_Repair_Kinase"/>
</dbReference>
<dbReference type="GO" id="GO:0038202">
    <property type="term" value="P:TORC1 signaling"/>
    <property type="evidence" value="ECO:0007669"/>
    <property type="project" value="TreeGrafter"/>
</dbReference>
<dbReference type="PANTHER" id="PTHR11139">
    <property type="entry name" value="ATAXIA TELANGIECTASIA MUTATED ATM -RELATED"/>
    <property type="match status" value="1"/>
</dbReference>
<dbReference type="PANTHER" id="PTHR11139:SF9">
    <property type="entry name" value="SERINE_THREONINE-PROTEIN KINASE MTOR"/>
    <property type="match status" value="1"/>
</dbReference>
<dbReference type="Proteomes" id="UP000314294">
    <property type="component" value="Unassembled WGS sequence"/>
</dbReference>
<reference evidence="1 2" key="1">
    <citation type="submission" date="2019-03" db="EMBL/GenBank/DDBJ databases">
        <title>First draft genome of Liparis tanakae, snailfish: a comprehensive survey of snailfish specific genes.</title>
        <authorList>
            <person name="Kim W."/>
            <person name="Song I."/>
            <person name="Jeong J.-H."/>
            <person name="Kim D."/>
            <person name="Kim S."/>
            <person name="Ryu S."/>
            <person name="Song J.Y."/>
            <person name="Lee S.K."/>
        </authorList>
    </citation>
    <scope>NUCLEOTIDE SEQUENCE [LARGE SCALE GENOMIC DNA]</scope>
    <source>
        <tissue evidence="1">Muscle</tissue>
    </source>
</reference>
<keyword evidence="1" id="KW-0418">Kinase</keyword>
<dbReference type="AlphaFoldDB" id="A0A4Z2FX80"/>
<dbReference type="GO" id="GO:0005737">
    <property type="term" value="C:cytoplasm"/>
    <property type="evidence" value="ECO:0007669"/>
    <property type="project" value="TreeGrafter"/>
</dbReference>
<dbReference type="InterPro" id="IPR016024">
    <property type="entry name" value="ARM-type_fold"/>
</dbReference>
<dbReference type="GO" id="GO:0004674">
    <property type="term" value="F:protein serine/threonine kinase activity"/>
    <property type="evidence" value="ECO:0007669"/>
    <property type="project" value="TreeGrafter"/>
</dbReference>
<dbReference type="GO" id="GO:0016242">
    <property type="term" value="P:negative regulation of macroautophagy"/>
    <property type="evidence" value="ECO:0007669"/>
    <property type="project" value="TreeGrafter"/>
</dbReference>
<dbReference type="EMBL" id="SRLO01000817">
    <property type="protein sequence ID" value="TNN45908.1"/>
    <property type="molecule type" value="Genomic_DNA"/>
</dbReference>
<dbReference type="GO" id="GO:0031932">
    <property type="term" value="C:TORC2 complex"/>
    <property type="evidence" value="ECO:0007669"/>
    <property type="project" value="TreeGrafter"/>
</dbReference>
<sequence length="215" mass="24729">MLKWKTSVFPQAWGAARKVSKDDWLEWLRRLSVVLLKESSSPALRSCWSLAQTYIPLARDLFNAAFLSCWSELSEDQQDELIRSIELALTSQDIAEVTQTLLNLAEFMEHSDKGPLPLRDDNGIVLLGERAAKCRAYAKALHYKELEFQKGASPLILEALIRISHKIKNKRSRGWCAKCTVPRDLWLIRQQTTDGRYRTWTDGPQCCFFDIVAKR</sequence>
<name>A0A4Z2FX80_9TELE</name>
<dbReference type="GO" id="GO:0031931">
    <property type="term" value="C:TORC1 complex"/>
    <property type="evidence" value="ECO:0007669"/>
    <property type="project" value="TreeGrafter"/>
</dbReference>
<evidence type="ECO:0000313" key="1">
    <source>
        <dbReference type="EMBL" id="TNN45908.1"/>
    </source>
</evidence>
<proteinExistence type="predicted"/>
<organism evidence="1 2">
    <name type="scientific">Liparis tanakae</name>
    <name type="common">Tanaka's snailfish</name>
    <dbReference type="NCBI Taxonomy" id="230148"/>
    <lineage>
        <taxon>Eukaryota</taxon>
        <taxon>Metazoa</taxon>
        <taxon>Chordata</taxon>
        <taxon>Craniata</taxon>
        <taxon>Vertebrata</taxon>
        <taxon>Euteleostomi</taxon>
        <taxon>Actinopterygii</taxon>
        <taxon>Neopterygii</taxon>
        <taxon>Teleostei</taxon>
        <taxon>Neoteleostei</taxon>
        <taxon>Acanthomorphata</taxon>
        <taxon>Eupercaria</taxon>
        <taxon>Perciformes</taxon>
        <taxon>Cottioidei</taxon>
        <taxon>Cottales</taxon>
        <taxon>Liparidae</taxon>
        <taxon>Liparis</taxon>
    </lineage>
</organism>
<keyword evidence="1" id="KW-0808">Transferase</keyword>
<comment type="caution">
    <text evidence="1">The sequence shown here is derived from an EMBL/GenBank/DDBJ whole genome shotgun (WGS) entry which is preliminary data.</text>
</comment>
<dbReference type="SUPFAM" id="SSF48371">
    <property type="entry name" value="ARM repeat"/>
    <property type="match status" value="1"/>
</dbReference>
<evidence type="ECO:0000313" key="2">
    <source>
        <dbReference type="Proteomes" id="UP000314294"/>
    </source>
</evidence>